<reference evidence="2 3" key="1">
    <citation type="submission" date="2016-03" db="EMBL/GenBank/DDBJ databases">
        <authorList>
            <person name="Ploux O."/>
        </authorList>
    </citation>
    <scope>NUCLEOTIDE SEQUENCE [LARGE SCALE GENOMIC DNA]</scope>
    <source>
        <strain evidence="2 3">UAMH 11012</strain>
    </source>
</reference>
<feature type="compositionally biased region" description="Basic residues" evidence="1">
    <location>
        <begin position="435"/>
        <end position="444"/>
    </location>
</feature>
<keyword evidence="3" id="KW-1185">Reference proteome</keyword>
<evidence type="ECO:0000313" key="2">
    <source>
        <dbReference type="EMBL" id="CZR63644.1"/>
    </source>
</evidence>
<organism evidence="2 3">
    <name type="scientific">Phialocephala subalpina</name>
    <dbReference type="NCBI Taxonomy" id="576137"/>
    <lineage>
        <taxon>Eukaryota</taxon>
        <taxon>Fungi</taxon>
        <taxon>Dikarya</taxon>
        <taxon>Ascomycota</taxon>
        <taxon>Pezizomycotina</taxon>
        <taxon>Leotiomycetes</taxon>
        <taxon>Helotiales</taxon>
        <taxon>Mollisiaceae</taxon>
        <taxon>Phialocephala</taxon>
        <taxon>Phialocephala fortinii species complex</taxon>
    </lineage>
</organism>
<sequence>MLTYHSIETVIVARARSTLCADGVVARLYDEIRRIVQPRFDALARELKWSGDDFKVEVNSWSLSTSGYICRDSFAAEIQNWRTWRMDLAVWECLCIRQYILVSCDAPRPRDYERLTVIFGNLQLSPICRLGLGRGSAKKIINTKFRSAWTPLPEDATDKVFDEVARIVVPQFLELCEMPLQRAMWNEESGNTRKIANWLDCQTEKVAWDFLCKDAFPPQSYESREPEPPSFELLPQLSAIFSEIKLDLMAVHRTDNQWPWLDQTGNIKLSIEFLHRFYRYKFTKKGRARFDQVEESFNITIEADNFHVKEDKPFLVWIQAETMGKSLLPPPDHAQKALNFLKEYHSEVLWTEEKNGDGPYIDVFCESNKSYEPYVRFICRTGTTQKRSTDVGMAAQSGMEIAELQLYLQASTNPTPNITQTKRRLLSDSPNKPIKALKRSRRSSLHQPKPRSGP</sequence>
<dbReference type="AlphaFoldDB" id="A0A1L7XF42"/>
<proteinExistence type="predicted"/>
<dbReference type="Proteomes" id="UP000184330">
    <property type="component" value="Unassembled WGS sequence"/>
</dbReference>
<name>A0A1L7XF42_9HELO</name>
<evidence type="ECO:0000313" key="3">
    <source>
        <dbReference type="Proteomes" id="UP000184330"/>
    </source>
</evidence>
<dbReference type="EMBL" id="FJOG01000024">
    <property type="protein sequence ID" value="CZR63644.1"/>
    <property type="molecule type" value="Genomic_DNA"/>
</dbReference>
<gene>
    <name evidence="2" type="ORF">PAC_13541</name>
</gene>
<feature type="region of interest" description="Disordered" evidence="1">
    <location>
        <begin position="413"/>
        <end position="454"/>
    </location>
</feature>
<evidence type="ECO:0000256" key="1">
    <source>
        <dbReference type="SAM" id="MobiDB-lite"/>
    </source>
</evidence>
<accession>A0A1L7XF42</accession>
<protein>
    <submittedName>
        <fullName evidence="2">Uncharacterized protein</fullName>
    </submittedName>
</protein>